<dbReference type="PANTHER" id="PTHR23501:SF187">
    <property type="entry name" value="MAJOR FACILITATOR SUPERFAMILY (MFS) PROFILE DOMAIN-CONTAINING PROTEIN"/>
    <property type="match status" value="1"/>
</dbReference>
<feature type="transmembrane region" description="Helical" evidence="8">
    <location>
        <begin position="429"/>
        <end position="455"/>
    </location>
</feature>
<dbReference type="Gene3D" id="1.20.1720.10">
    <property type="entry name" value="Multidrug resistance protein D"/>
    <property type="match status" value="1"/>
</dbReference>
<dbReference type="InterPro" id="IPR020846">
    <property type="entry name" value="MFS_dom"/>
</dbReference>
<keyword evidence="2" id="KW-0813">Transport</keyword>
<dbReference type="Proteomes" id="UP001408356">
    <property type="component" value="Unassembled WGS sequence"/>
</dbReference>
<proteinExistence type="predicted"/>
<dbReference type="InterPro" id="IPR036259">
    <property type="entry name" value="MFS_trans_sf"/>
</dbReference>
<feature type="transmembrane region" description="Helical" evidence="8">
    <location>
        <begin position="102"/>
        <end position="121"/>
    </location>
</feature>
<keyword evidence="4 8" id="KW-1133">Transmembrane helix</keyword>
<dbReference type="Gene3D" id="1.20.1250.20">
    <property type="entry name" value="MFS general substrate transporter like domains"/>
    <property type="match status" value="1"/>
</dbReference>
<evidence type="ECO:0000256" key="8">
    <source>
        <dbReference type="SAM" id="Phobius"/>
    </source>
</evidence>
<evidence type="ECO:0000259" key="9">
    <source>
        <dbReference type="PROSITE" id="PS50850"/>
    </source>
</evidence>
<feature type="transmembrane region" description="Helical" evidence="8">
    <location>
        <begin position="195"/>
        <end position="215"/>
    </location>
</feature>
<evidence type="ECO:0000313" key="11">
    <source>
        <dbReference type="Proteomes" id="UP001408356"/>
    </source>
</evidence>
<comment type="caution">
    <text evidence="10">The sequence shown here is derived from an EMBL/GenBank/DDBJ whole genome shotgun (WGS) entry which is preliminary data.</text>
</comment>
<sequence length="562" mass="60284">MLTQVLLRRQNKPHGAPSDEPNSRSKSASPRGFQFHIVLVGLLLAALLTWLDGGTISTALPTIASELDLGPAYVWVANSYFLTMAAVQPVCGQLADLWGRRWIFIGCVSLFVLGSGLIAGANTAAMLIAGRSIQGIGGGGGGINMMVDLVICDLVPLRERGKYMGLIFGVGATISAVGPLIAGALTEAGPGAWRWIFWINLPLGGVCIVIMLCWFHVAHGHEGQGFLHRARQIDWVGTTIIIASTVATLWSLASGGASKPWSDGGVIGGLVAGFIGLGVFAAWERSPWCRSPMVPLRLFSNRTSAVAFFLNMTNSMLIFWVVFTFPIYFQAVLGAGPRESGLWLLPFAFAFPVGASLSGNMLTKYGVYRPLHLIGFGMCTLVYGLCSILDRSSHHAIWVVFQILLAFSIAFPVATLLPAVQASLPESDAAASTAVWAFLRSYGSIFGAAVPAAIFNNRFQQLLAMVQDPTTRAKLSGGDAYSRAAPSSSLGNISSTTRDQVIYIYNESTRRVWQIGIVFAGVSFLLGFLEKEIPLKQDLETNFGLEDRERGAEKNTSTIATV</sequence>
<name>A0ABR2UWJ2_9PEZI</name>
<feature type="transmembrane region" description="Helical" evidence="8">
    <location>
        <begin position="33"/>
        <end position="51"/>
    </location>
</feature>
<dbReference type="SUPFAM" id="SSF103473">
    <property type="entry name" value="MFS general substrate transporter"/>
    <property type="match status" value="1"/>
</dbReference>
<feature type="transmembrane region" description="Helical" evidence="8">
    <location>
        <begin position="71"/>
        <end position="90"/>
    </location>
</feature>
<feature type="region of interest" description="Disordered" evidence="7">
    <location>
        <begin position="10"/>
        <end position="29"/>
    </location>
</feature>
<accession>A0ABR2UWJ2</accession>
<evidence type="ECO:0000256" key="6">
    <source>
        <dbReference type="ARBA" id="ARBA00023180"/>
    </source>
</evidence>
<feature type="transmembrane region" description="Helical" evidence="8">
    <location>
        <begin position="133"/>
        <end position="151"/>
    </location>
</feature>
<protein>
    <submittedName>
        <fullName evidence="10">Efflux pump FUS6</fullName>
    </submittedName>
</protein>
<feature type="transmembrane region" description="Helical" evidence="8">
    <location>
        <begin position="304"/>
        <end position="329"/>
    </location>
</feature>
<feature type="transmembrane region" description="Helical" evidence="8">
    <location>
        <begin position="265"/>
        <end position="283"/>
    </location>
</feature>
<dbReference type="Pfam" id="PF07690">
    <property type="entry name" value="MFS_1"/>
    <property type="match status" value="1"/>
</dbReference>
<keyword evidence="3 8" id="KW-0812">Transmembrane</keyword>
<dbReference type="PANTHER" id="PTHR23501">
    <property type="entry name" value="MAJOR FACILITATOR SUPERFAMILY"/>
    <property type="match status" value="1"/>
</dbReference>
<dbReference type="PROSITE" id="PS50850">
    <property type="entry name" value="MFS"/>
    <property type="match status" value="1"/>
</dbReference>
<evidence type="ECO:0000256" key="4">
    <source>
        <dbReference type="ARBA" id="ARBA00022989"/>
    </source>
</evidence>
<feature type="domain" description="Major facilitator superfamily (MFS) profile" evidence="9">
    <location>
        <begin position="38"/>
        <end position="509"/>
    </location>
</feature>
<feature type="transmembrane region" description="Helical" evidence="8">
    <location>
        <begin position="235"/>
        <end position="253"/>
    </location>
</feature>
<evidence type="ECO:0000313" key="10">
    <source>
        <dbReference type="EMBL" id="KAK9418798.1"/>
    </source>
</evidence>
<gene>
    <name evidence="10" type="ORF">SUNI508_07818</name>
</gene>
<feature type="transmembrane region" description="Helical" evidence="8">
    <location>
        <begin position="371"/>
        <end position="390"/>
    </location>
</feature>
<evidence type="ECO:0000256" key="2">
    <source>
        <dbReference type="ARBA" id="ARBA00022448"/>
    </source>
</evidence>
<feature type="transmembrane region" description="Helical" evidence="8">
    <location>
        <begin position="512"/>
        <end position="529"/>
    </location>
</feature>
<comment type="subcellular location">
    <subcellularLocation>
        <location evidence="1">Membrane</location>
        <topology evidence="1">Multi-pass membrane protein</topology>
    </subcellularLocation>
</comment>
<dbReference type="InterPro" id="IPR011701">
    <property type="entry name" value="MFS"/>
</dbReference>
<evidence type="ECO:0000256" key="1">
    <source>
        <dbReference type="ARBA" id="ARBA00004141"/>
    </source>
</evidence>
<keyword evidence="11" id="KW-1185">Reference proteome</keyword>
<keyword evidence="5 8" id="KW-0472">Membrane</keyword>
<dbReference type="EMBL" id="JARVKF010000353">
    <property type="protein sequence ID" value="KAK9418798.1"/>
    <property type="molecule type" value="Genomic_DNA"/>
</dbReference>
<evidence type="ECO:0000256" key="7">
    <source>
        <dbReference type="SAM" id="MobiDB-lite"/>
    </source>
</evidence>
<feature type="transmembrane region" description="Helical" evidence="8">
    <location>
        <begin position="163"/>
        <end position="183"/>
    </location>
</feature>
<keyword evidence="6" id="KW-0325">Glycoprotein</keyword>
<reference evidence="10 11" key="1">
    <citation type="journal article" date="2024" name="J. Plant Pathol.">
        <title>Sequence and assembly of the genome of Seiridium unicorne, isolate CBS 538.82, causal agent of cypress canker disease.</title>
        <authorList>
            <person name="Scali E."/>
            <person name="Rocca G.D."/>
            <person name="Danti R."/>
            <person name="Garbelotto M."/>
            <person name="Barberini S."/>
            <person name="Baroncelli R."/>
            <person name="Emiliani G."/>
        </authorList>
    </citation>
    <scope>NUCLEOTIDE SEQUENCE [LARGE SCALE GENOMIC DNA]</scope>
    <source>
        <strain evidence="10 11">BM-138-508</strain>
    </source>
</reference>
<evidence type="ECO:0000256" key="3">
    <source>
        <dbReference type="ARBA" id="ARBA00022692"/>
    </source>
</evidence>
<organism evidence="10 11">
    <name type="scientific">Seiridium unicorne</name>
    <dbReference type="NCBI Taxonomy" id="138068"/>
    <lineage>
        <taxon>Eukaryota</taxon>
        <taxon>Fungi</taxon>
        <taxon>Dikarya</taxon>
        <taxon>Ascomycota</taxon>
        <taxon>Pezizomycotina</taxon>
        <taxon>Sordariomycetes</taxon>
        <taxon>Xylariomycetidae</taxon>
        <taxon>Amphisphaeriales</taxon>
        <taxon>Sporocadaceae</taxon>
        <taxon>Seiridium</taxon>
    </lineage>
</organism>
<evidence type="ECO:0000256" key="5">
    <source>
        <dbReference type="ARBA" id="ARBA00023136"/>
    </source>
</evidence>
<feature type="transmembrane region" description="Helical" evidence="8">
    <location>
        <begin position="396"/>
        <end position="417"/>
    </location>
</feature>